<gene>
    <name evidence="3" type="ORF">UFOPK1506_00156</name>
</gene>
<dbReference type="EMBL" id="CAEZSV010000015">
    <property type="protein sequence ID" value="CAB4546619.1"/>
    <property type="molecule type" value="Genomic_DNA"/>
</dbReference>
<sequence>MEVNGNEGEAEGEGVSMRIDSHHHLWDMKGAPREWLSAAGLEPIKKNFTMEDYRDECSAARIDSSILVQSSSSYEELNEMFDVAEAEKMITGVVAWIDMSAPDSIEILEKSLDLPGSKKLVGIRDGAQGRADTNWLSSAQVVSNIRKLARFDLPFDLLVDPPHLRASVELVQKLPENFFVLDHIGKPNIANGEISAWESIIKELATPDNVFCKVSGLVTEANWHSWENSDFKPYFEVVLEAFGADRLMYGSDWPVCKLAANYEEVVELAEYLISDLSETEKAKFWGQNAVEAYRLQ</sequence>
<accession>A0A6J6C7P8</accession>
<dbReference type="AlphaFoldDB" id="A0A6J6C7P8"/>
<reference evidence="3" key="1">
    <citation type="submission" date="2020-05" db="EMBL/GenBank/DDBJ databases">
        <authorList>
            <person name="Chiriac C."/>
            <person name="Salcher M."/>
            <person name="Ghai R."/>
            <person name="Kavagutti S V."/>
        </authorList>
    </citation>
    <scope>NUCLEOTIDE SEQUENCE</scope>
</reference>
<evidence type="ECO:0000259" key="2">
    <source>
        <dbReference type="Pfam" id="PF04909"/>
    </source>
</evidence>
<dbReference type="SUPFAM" id="SSF51556">
    <property type="entry name" value="Metallo-dependent hydrolases"/>
    <property type="match status" value="1"/>
</dbReference>
<evidence type="ECO:0000313" key="3">
    <source>
        <dbReference type="EMBL" id="CAB4546619.1"/>
    </source>
</evidence>
<dbReference type="Pfam" id="PF04909">
    <property type="entry name" value="Amidohydro_2"/>
    <property type="match status" value="1"/>
</dbReference>
<dbReference type="PANTHER" id="PTHR43569:SF2">
    <property type="entry name" value="AMIDOHYDROLASE-RELATED DOMAIN-CONTAINING PROTEIN"/>
    <property type="match status" value="1"/>
</dbReference>
<feature type="domain" description="Amidohydrolase-related" evidence="2">
    <location>
        <begin position="19"/>
        <end position="295"/>
    </location>
</feature>
<proteinExistence type="inferred from homology"/>
<dbReference type="Gene3D" id="3.20.20.140">
    <property type="entry name" value="Metal-dependent hydrolases"/>
    <property type="match status" value="1"/>
</dbReference>
<name>A0A6J6C7P8_9ZZZZ</name>
<dbReference type="InterPro" id="IPR032466">
    <property type="entry name" value="Metal_Hydrolase"/>
</dbReference>
<dbReference type="InterPro" id="IPR006680">
    <property type="entry name" value="Amidohydro-rel"/>
</dbReference>
<protein>
    <submittedName>
        <fullName evidence="3">Unannotated protein</fullName>
    </submittedName>
</protein>
<evidence type="ECO:0000256" key="1">
    <source>
        <dbReference type="ARBA" id="ARBA00038310"/>
    </source>
</evidence>
<organism evidence="3">
    <name type="scientific">freshwater metagenome</name>
    <dbReference type="NCBI Taxonomy" id="449393"/>
    <lineage>
        <taxon>unclassified sequences</taxon>
        <taxon>metagenomes</taxon>
        <taxon>ecological metagenomes</taxon>
    </lineage>
</organism>
<comment type="similarity">
    <text evidence="1">Belongs to the metallo-dependent hydrolases superfamily.</text>
</comment>
<dbReference type="GO" id="GO:0016787">
    <property type="term" value="F:hydrolase activity"/>
    <property type="evidence" value="ECO:0007669"/>
    <property type="project" value="InterPro"/>
</dbReference>
<dbReference type="InterPro" id="IPR052350">
    <property type="entry name" value="Metallo-dep_Lactonases"/>
</dbReference>
<dbReference type="PANTHER" id="PTHR43569">
    <property type="entry name" value="AMIDOHYDROLASE"/>
    <property type="match status" value="1"/>
</dbReference>